<dbReference type="EMBL" id="CADCUM010000020">
    <property type="protein sequence ID" value="CAA9369269.1"/>
    <property type="molecule type" value="Genomic_DNA"/>
</dbReference>
<proteinExistence type="predicted"/>
<dbReference type="Pfam" id="PF12802">
    <property type="entry name" value="MarR_2"/>
    <property type="match status" value="1"/>
</dbReference>
<dbReference type="PANTHER" id="PTHR33164:SF99">
    <property type="entry name" value="MARR FAMILY REGULATORY PROTEIN"/>
    <property type="match status" value="1"/>
</dbReference>
<dbReference type="GO" id="GO:0006950">
    <property type="term" value="P:response to stress"/>
    <property type="evidence" value="ECO:0007669"/>
    <property type="project" value="TreeGrafter"/>
</dbReference>
<dbReference type="PANTHER" id="PTHR33164">
    <property type="entry name" value="TRANSCRIPTIONAL REGULATOR, MARR FAMILY"/>
    <property type="match status" value="1"/>
</dbReference>
<evidence type="ECO:0000259" key="1">
    <source>
        <dbReference type="PROSITE" id="PS50995"/>
    </source>
</evidence>
<dbReference type="InterPro" id="IPR036390">
    <property type="entry name" value="WH_DNA-bd_sf"/>
</dbReference>
<evidence type="ECO:0000313" key="2">
    <source>
        <dbReference type="EMBL" id="CAA9369269.1"/>
    </source>
</evidence>
<organism evidence="2">
    <name type="scientific">uncultured Nocardioides sp</name>
    <dbReference type="NCBI Taxonomy" id="198441"/>
    <lineage>
        <taxon>Bacteria</taxon>
        <taxon>Bacillati</taxon>
        <taxon>Actinomycetota</taxon>
        <taxon>Actinomycetes</taxon>
        <taxon>Propionibacteriales</taxon>
        <taxon>Nocardioidaceae</taxon>
        <taxon>Nocardioides</taxon>
        <taxon>environmental samples</taxon>
    </lineage>
</organism>
<dbReference type="PROSITE" id="PS50995">
    <property type="entry name" value="HTH_MARR_2"/>
    <property type="match status" value="1"/>
</dbReference>
<gene>
    <name evidence="2" type="ORF">AVDCRST_MAG32-443</name>
</gene>
<accession>A0A6J4MUL5</accession>
<dbReference type="InterPro" id="IPR000835">
    <property type="entry name" value="HTH_MarR-typ"/>
</dbReference>
<dbReference type="InterPro" id="IPR039422">
    <property type="entry name" value="MarR/SlyA-like"/>
</dbReference>
<name>A0A6J4MUL5_9ACTN</name>
<reference evidence="2" key="1">
    <citation type="submission" date="2020-02" db="EMBL/GenBank/DDBJ databases">
        <authorList>
            <person name="Meier V. D."/>
        </authorList>
    </citation>
    <scope>NUCLEOTIDE SEQUENCE</scope>
    <source>
        <strain evidence="2">AVDCRST_MAG32</strain>
    </source>
</reference>
<dbReference type="InterPro" id="IPR036388">
    <property type="entry name" value="WH-like_DNA-bd_sf"/>
</dbReference>
<protein>
    <recommendedName>
        <fullName evidence="1">HTH marR-type domain-containing protein</fullName>
    </recommendedName>
</protein>
<feature type="domain" description="HTH marR-type" evidence="1">
    <location>
        <begin position="10"/>
        <end position="140"/>
    </location>
</feature>
<dbReference type="AlphaFoldDB" id="A0A6J4MUL5"/>
<sequence length="141" mass="15255">MVDDDGARPEIPLALLLLRASRWFDRRVIDGLEELGHPRLTAAQTLAFAHLDPDGTPPAELARRLGTTRQSTADLVAGLTRLGLLASEPDPGRTRGRLVVLTADGRSLAGDARELLAAEEERLPAARVRRLREALVALDLA</sequence>
<dbReference type="SUPFAM" id="SSF46785">
    <property type="entry name" value="Winged helix' DNA-binding domain"/>
    <property type="match status" value="1"/>
</dbReference>
<dbReference type="GO" id="GO:0003700">
    <property type="term" value="F:DNA-binding transcription factor activity"/>
    <property type="evidence" value="ECO:0007669"/>
    <property type="project" value="InterPro"/>
</dbReference>
<dbReference type="Gene3D" id="1.10.10.10">
    <property type="entry name" value="Winged helix-like DNA-binding domain superfamily/Winged helix DNA-binding domain"/>
    <property type="match status" value="1"/>
</dbReference>